<name>A0A4R2R8T1_9RHOB</name>
<proteinExistence type="predicted"/>
<feature type="non-terminal residue" evidence="1">
    <location>
        <position position="1"/>
    </location>
</feature>
<evidence type="ECO:0000313" key="1">
    <source>
        <dbReference type="EMBL" id="TCP58329.1"/>
    </source>
</evidence>
<sequence length="39" mass="4212">TYDEALLDEYDGYDVSLEIAEAVKEIMGAEGGDVEAETT</sequence>
<comment type="caution">
    <text evidence="1">The sequence shown here is derived from an EMBL/GenBank/DDBJ whole genome shotgun (WGS) entry which is preliminary data.</text>
</comment>
<protein>
    <submittedName>
        <fullName evidence="1">Uncharacterized protein</fullName>
    </submittedName>
</protein>
<dbReference type="AlphaFoldDB" id="A0A4R2R8T1"/>
<dbReference type="Proteomes" id="UP000295050">
    <property type="component" value="Unassembled WGS sequence"/>
</dbReference>
<organism evidence="1 2">
    <name type="scientific">Rhodovulum bhavnagarense</name>
    <dbReference type="NCBI Taxonomy" id="992286"/>
    <lineage>
        <taxon>Bacteria</taxon>
        <taxon>Pseudomonadati</taxon>
        <taxon>Pseudomonadota</taxon>
        <taxon>Alphaproteobacteria</taxon>
        <taxon>Rhodobacterales</taxon>
        <taxon>Paracoccaceae</taxon>
        <taxon>Rhodovulum</taxon>
    </lineage>
</organism>
<dbReference type="EMBL" id="SLXU01000043">
    <property type="protein sequence ID" value="TCP58329.1"/>
    <property type="molecule type" value="Genomic_DNA"/>
</dbReference>
<keyword evidence="2" id="KW-1185">Reference proteome</keyword>
<evidence type="ECO:0000313" key="2">
    <source>
        <dbReference type="Proteomes" id="UP000295050"/>
    </source>
</evidence>
<reference evidence="1 2" key="1">
    <citation type="submission" date="2019-03" db="EMBL/GenBank/DDBJ databases">
        <title>Genomic Encyclopedia of Type Strains, Phase IV (KMG-IV): sequencing the most valuable type-strain genomes for metagenomic binning, comparative biology and taxonomic classification.</title>
        <authorList>
            <person name="Goeker M."/>
        </authorList>
    </citation>
    <scope>NUCLEOTIDE SEQUENCE [LARGE SCALE GENOMIC DNA]</scope>
    <source>
        <strain evidence="1 2">DSM 24766</strain>
    </source>
</reference>
<gene>
    <name evidence="1" type="ORF">EV663_1433</name>
</gene>
<accession>A0A4R2R8T1</accession>